<organism evidence="6 7">
    <name type="scientific">Salinisphaera shabanensis E1L3A</name>
    <dbReference type="NCBI Taxonomy" id="1033802"/>
    <lineage>
        <taxon>Bacteria</taxon>
        <taxon>Pseudomonadati</taxon>
        <taxon>Pseudomonadota</taxon>
        <taxon>Gammaproteobacteria</taxon>
        <taxon>Salinisphaerales</taxon>
        <taxon>Salinisphaeraceae</taxon>
        <taxon>Salinisphaera</taxon>
    </lineage>
</organism>
<dbReference type="SUPFAM" id="SSF81324">
    <property type="entry name" value="Voltage-gated potassium channels"/>
    <property type="match status" value="1"/>
</dbReference>
<proteinExistence type="predicted"/>
<dbReference type="GO" id="GO:0016020">
    <property type="term" value="C:membrane"/>
    <property type="evidence" value="ECO:0007669"/>
    <property type="project" value="UniProtKB-SubCell"/>
</dbReference>
<comment type="caution">
    <text evidence="6">The sequence shown here is derived from an EMBL/GenBank/DDBJ whole genome shotgun (WGS) entry which is preliminary data.</text>
</comment>
<evidence type="ECO:0000313" key="7">
    <source>
        <dbReference type="Proteomes" id="UP000006242"/>
    </source>
</evidence>
<dbReference type="eggNOG" id="ENOG502ZATM">
    <property type="taxonomic scope" value="Bacteria"/>
</dbReference>
<sequence>MSDREGDHHDMPRPFAVVTGDRTLSERLFLLWDLAIIALVSLNLALILFDAMFAIGPLAGVFESAAPGVHGWYESSVHENFIAIDLVFVAIFVADVLAGWAIAIAQKRYYRWYFYPFARWYDVLGCIPVAGFRFLRVLRVITILVRLHRLGVIDIRNWAVYKTFMVYYDIVVEEISDRVVIKVLSGAQEELESGGQELSHRVVREVIQPRQQRLVNATSTHIENAIMAAYKANRDELQAYVANVVNRGVNNNSALRNLERVPMLGSFVTHALDDAITETVNNILDEAVDGLSSEDFDALVQNVTDSVVTRLLADDIGQNSELRDAVIEILDIVKEQVAVQRWREHFE</sequence>
<evidence type="ECO:0000256" key="4">
    <source>
        <dbReference type="ARBA" id="ARBA00023136"/>
    </source>
</evidence>
<dbReference type="InterPro" id="IPR027359">
    <property type="entry name" value="Volt_channel_dom_sf"/>
</dbReference>
<evidence type="ECO:0000256" key="1">
    <source>
        <dbReference type="ARBA" id="ARBA00004141"/>
    </source>
</evidence>
<evidence type="ECO:0000256" key="2">
    <source>
        <dbReference type="ARBA" id="ARBA00022692"/>
    </source>
</evidence>
<comment type="subcellular location">
    <subcellularLocation>
        <location evidence="1">Membrane</location>
        <topology evidence="1">Multi-pass membrane protein</topology>
    </subcellularLocation>
</comment>
<dbReference type="Proteomes" id="UP000006242">
    <property type="component" value="Unassembled WGS sequence"/>
</dbReference>
<evidence type="ECO:0000313" key="6">
    <source>
        <dbReference type="EMBL" id="ERJ20351.1"/>
    </source>
</evidence>
<evidence type="ECO:0008006" key="8">
    <source>
        <dbReference type="Google" id="ProtNLM"/>
    </source>
</evidence>
<name>F7QA95_9GAMM</name>
<keyword evidence="3 5" id="KW-1133">Transmembrane helix</keyword>
<dbReference type="Gene3D" id="1.20.120.350">
    <property type="entry name" value="Voltage-gated potassium channels. Chain C"/>
    <property type="match status" value="1"/>
</dbReference>
<feature type="transmembrane region" description="Helical" evidence="5">
    <location>
        <begin position="82"/>
        <end position="105"/>
    </location>
</feature>
<gene>
    <name evidence="6" type="ORF">SSPSH_000461</name>
</gene>
<dbReference type="STRING" id="1033802.SSPSH_000461"/>
<keyword evidence="7" id="KW-1185">Reference proteome</keyword>
<protein>
    <recommendedName>
        <fullName evidence="8">Preprotein translocase subunit SecA</fullName>
    </recommendedName>
</protein>
<reference evidence="6 7" key="1">
    <citation type="journal article" date="2011" name="J. Bacteriol.">
        <title>Genome sequence of Salinisphaera shabanensis, a gammaproteobacterium from the harsh, variable environment of the brine-seawater interface of the Shaban Deep in the Red Sea.</title>
        <authorList>
            <person name="Antunes A."/>
            <person name="Alam I."/>
            <person name="Bajic V.B."/>
            <person name="Stingl U."/>
        </authorList>
    </citation>
    <scope>NUCLEOTIDE SEQUENCE [LARGE SCALE GENOMIC DNA]</scope>
    <source>
        <strain evidence="6 7">E1L3A</strain>
    </source>
</reference>
<reference evidence="6 7" key="2">
    <citation type="journal article" date="2013" name="PLoS ONE">
        <title>INDIGO - INtegrated Data Warehouse of MIcrobial GenOmes with Examples from the Red Sea Extremophiles.</title>
        <authorList>
            <person name="Alam I."/>
            <person name="Antunes A."/>
            <person name="Kamau A.A."/>
            <person name="Ba Alawi W."/>
            <person name="Kalkatawi M."/>
            <person name="Stingl U."/>
            <person name="Bajic V.B."/>
        </authorList>
    </citation>
    <scope>NUCLEOTIDE SEQUENCE [LARGE SCALE GENOMIC DNA]</scope>
    <source>
        <strain evidence="6 7">E1L3A</strain>
    </source>
</reference>
<keyword evidence="4 5" id="KW-0472">Membrane</keyword>
<evidence type="ECO:0000256" key="3">
    <source>
        <dbReference type="ARBA" id="ARBA00022989"/>
    </source>
</evidence>
<accession>F7QA95</accession>
<keyword evidence="2 5" id="KW-0812">Transmembrane</keyword>
<dbReference type="OrthoDB" id="974877at2"/>
<evidence type="ECO:0000256" key="5">
    <source>
        <dbReference type="SAM" id="Phobius"/>
    </source>
</evidence>
<feature type="transmembrane region" description="Helical" evidence="5">
    <location>
        <begin position="29"/>
        <end position="62"/>
    </location>
</feature>
<dbReference type="RefSeq" id="WP_006914247.1">
    <property type="nucleotide sequence ID" value="NZ_AFNV02000003.1"/>
</dbReference>
<dbReference type="AlphaFoldDB" id="F7QA95"/>
<dbReference type="EMBL" id="AFNV02000003">
    <property type="protein sequence ID" value="ERJ20351.1"/>
    <property type="molecule type" value="Genomic_DNA"/>
</dbReference>